<evidence type="ECO:0000313" key="2">
    <source>
        <dbReference type="Proteomes" id="UP001162992"/>
    </source>
</evidence>
<name>A0ACC2CVS0_DIPCM</name>
<comment type="caution">
    <text evidence="1">The sequence shown here is derived from an EMBL/GenBank/DDBJ whole genome shotgun (WGS) entry which is preliminary data.</text>
</comment>
<protein>
    <submittedName>
        <fullName evidence="1">Uncharacterized protein</fullName>
    </submittedName>
</protein>
<organism evidence="1 2">
    <name type="scientific">Diphasiastrum complanatum</name>
    <name type="common">Issler's clubmoss</name>
    <name type="synonym">Lycopodium complanatum</name>
    <dbReference type="NCBI Taxonomy" id="34168"/>
    <lineage>
        <taxon>Eukaryota</taxon>
        <taxon>Viridiplantae</taxon>
        <taxon>Streptophyta</taxon>
        <taxon>Embryophyta</taxon>
        <taxon>Tracheophyta</taxon>
        <taxon>Lycopodiopsida</taxon>
        <taxon>Lycopodiales</taxon>
        <taxon>Lycopodiaceae</taxon>
        <taxon>Lycopodioideae</taxon>
        <taxon>Diphasiastrum</taxon>
    </lineage>
</organism>
<accession>A0ACC2CVS0</accession>
<evidence type="ECO:0000313" key="1">
    <source>
        <dbReference type="EMBL" id="KAJ7546081.1"/>
    </source>
</evidence>
<reference evidence="2" key="1">
    <citation type="journal article" date="2024" name="Proc. Natl. Acad. Sci. U.S.A.">
        <title>Extraordinary preservation of gene collinearity over three hundred million years revealed in homosporous lycophytes.</title>
        <authorList>
            <person name="Li C."/>
            <person name="Wickell D."/>
            <person name="Kuo L.Y."/>
            <person name="Chen X."/>
            <person name="Nie B."/>
            <person name="Liao X."/>
            <person name="Peng D."/>
            <person name="Ji J."/>
            <person name="Jenkins J."/>
            <person name="Williams M."/>
            <person name="Shu S."/>
            <person name="Plott C."/>
            <person name="Barry K."/>
            <person name="Rajasekar S."/>
            <person name="Grimwood J."/>
            <person name="Han X."/>
            <person name="Sun S."/>
            <person name="Hou Z."/>
            <person name="He W."/>
            <person name="Dai G."/>
            <person name="Sun C."/>
            <person name="Schmutz J."/>
            <person name="Leebens-Mack J.H."/>
            <person name="Li F.W."/>
            <person name="Wang L."/>
        </authorList>
    </citation>
    <scope>NUCLEOTIDE SEQUENCE [LARGE SCALE GENOMIC DNA]</scope>
    <source>
        <strain evidence="2">cv. PW_Plant_1</strain>
    </source>
</reference>
<dbReference type="EMBL" id="CM055099">
    <property type="protein sequence ID" value="KAJ7546081.1"/>
    <property type="molecule type" value="Genomic_DNA"/>
</dbReference>
<proteinExistence type="predicted"/>
<gene>
    <name evidence="1" type="ORF">O6H91_08G023900</name>
</gene>
<keyword evidence="2" id="KW-1185">Reference proteome</keyword>
<sequence length="333" mass="36569">MSIAHRCWESGSSHIMGCRTAVAVCGFSKDATAEERADFISCSLCSFSLISSADHLKPEKKDENCFVDQSIPFSETSSLTWASLPLGISEAEEFPQQTDTCPLGHCLTSQFEDTLCKPFQNDQLITGIYPDQVGFDAIHMHNACSMPLEILEDTGQKESFEGEGRSNARSRSSSPSSSIGVCEDSSCTSNEALVGTEEEAQSSLRTGPLEDLISLEKSLPLRKGLSRFINGKSRSFSCLSDVHSVKELAKAENPYSRRRRFNFHRTEDLGCNRYLPLRKSIVGISKKSTCSSKINLAVALTNSTETKGANIAEWECRSSFHLCDNKSISSRSL</sequence>
<dbReference type="Proteomes" id="UP001162992">
    <property type="component" value="Chromosome 8"/>
</dbReference>